<evidence type="ECO:0000259" key="6">
    <source>
        <dbReference type="PROSITE" id="PS50102"/>
    </source>
</evidence>
<dbReference type="GO" id="GO:0005852">
    <property type="term" value="C:eukaryotic translation initiation factor 3 complex"/>
    <property type="evidence" value="ECO:0007669"/>
    <property type="project" value="InterPro"/>
</dbReference>
<keyword evidence="1" id="KW-0963">Cytoplasm</keyword>
<dbReference type="OrthoDB" id="10250414at2759"/>
<protein>
    <submittedName>
        <fullName evidence="7">Eukaryotic translation initiation factor 3 subunit B, putative</fullName>
    </submittedName>
</protein>
<sequence>MVDLYKEIDFSQELKDTPELEPFLKAKAKEEQEELSSDYIQKPFLDRSYHEFIIVTGLPNTEAAKTEQFKTFFQNKILQPTALLEKIKVIEFQLDNDGNFQGICILAFDNATNAQEGLNKLNGLKFMKYQLSAYSLYSFQQALDCPDEFTAPVNLTKRELLEWNFENRKSLMSLQIGNKVYNYWVSHLENELQNILMKPVEEGQAPVNPENLYTPLESSTNEIVWSKNGTYMVEILPTGFRLYGGKDLKKLSFFPHPEVKNIEFSPCENYILSYNGTIVDAPNEDNFIVWQLNEVKVLRVFKAKQQDVWTTMKWSYDGKYIGKIDDHKVSVYELPEMKMLEDSSKNPTSINIRNVQKFFWSSKQNILIGCSYYGPHREHDKQVSTRISMFEIPSRREFKWRTISNESSDIDIFPSVNGQYVIAIIKKIKNKKSNQQSSSHTIQVANIRNKGQMDICEQEINEKVHTYSVDPYQGRIGLIYKAGELRGEQKSMIYHTQIYHIEEESKSYTIKDAGRFSNKNTNEIQFSNSSGFFVLINKDINSSYCGYMETGFTRKDKGKLISEITRSYNNLSYIDSAAYDQSGRYIFTSSQKTKSFQIWTAFGDQIFKDTITDPAGIKNIIWRPRLTHLLDEKQESLIQTTYKDYKKTYEEEDDKIINKKEHERREKRDKLKQEFLEYLNAKRKEWKDTKQERVALLGFDEEDETDIVYDEFIENERVVQTEIIDEEEIEDPNN</sequence>
<organism evidence="7 8">
    <name type="scientific">Tetrahymena thermophila (strain SB210)</name>
    <dbReference type="NCBI Taxonomy" id="312017"/>
    <lineage>
        <taxon>Eukaryota</taxon>
        <taxon>Sar</taxon>
        <taxon>Alveolata</taxon>
        <taxon>Ciliophora</taxon>
        <taxon>Intramacronucleata</taxon>
        <taxon>Oligohymenophorea</taxon>
        <taxon>Hymenostomatida</taxon>
        <taxon>Tetrahymenina</taxon>
        <taxon>Tetrahymenidae</taxon>
        <taxon>Tetrahymena</taxon>
    </lineage>
</organism>
<dbReference type="GO" id="GO:0003743">
    <property type="term" value="F:translation initiation factor activity"/>
    <property type="evidence" value="ECO:0007669"/>
    <property type="project" value="UniProtKB-KW"/>
</dbReference>
<dbReference type="PANTHER" id="PTHR14068:SF0">
    <property type="entry name" value="EUKARYOTIC TRANSLATION INITIATION FACTOR 3 SUBUNIT B"/>
    <property type="match status" value="1"/>
</dbReference>
<keyword evidence="2 7" id="KW-0396">Initiation factor</keyword>
<dbReference type="Gene3D" id="2.130.10.10">
    <property type="entry name" value="YVTN repeat-like/Quinoprotein amine dehydrogenase"/>
    <property type="match status" value="1"/>
</dbReference>
<gene>
    <name evidence="7" type="ORF">TTHERM_00443100</name>
</gene>
<keyword evidence="8" id="KW-1185">Reference proteome</keyword>
<dbReference type="HOGENOM" id="CLU_413058_0_0_1"/>
<dbReference type="InterPro" id="IPR000504">
    <property type="entry name" value="RRM_dom"/>
</dbReference>
<reference evidence="8" key="1">
    <citation type="journal article" date="2006" name="PLoS Biol.">
        <title>Macronuclear genome sequence of the ciliate Tetrahymena thermophila, a model eukaryote.</title>
        <authorList>
            <person name="Eisen J.A."/>
            <person name="Coyne R.S."/>
            <person name="Wu M."/>
            <person name="Wu D."/>
            <person name="Thiagarajan M."/>
            <person name="Wortman J.R."/>
            <person name="Badger J.H."/>
            <person name="Ren Q."/>
            <person name="Amedeo P."/>
            <person name="Jones K.M."/>
            <person name="Tallon L.J."/>
            <person name="Delcher A.L."/>
            <person name="Salzberg S.L."/>
            <person name="Silva J.C."/>
            <person name="Haas B.J."/>
            <person name="Majoros W.H."/>
            <person name="Farzad M."/>
            <person name="Carlton J.M."/>
            <person name="Smith R.K. Jr."/>
            <person name="Garg J."/>
            <person name="Pearlman R.E."/>
            <person name="Karrer K.M."/>
            <person name="Sun L."/>
            <person name="Manning G."/>
            <person name="Elde N.C."/>
            <person name="Turkewitz A.P."/>
            <person name="Asai D.J."/>
            <person name="Wilkes D.E."/>
            <person name="Wang Y."/>
            <person name="Cai H."/>
            <person name="Collins K."/>
            <person name="Stewart B.A."/>
            <person name="Lee S.R."/>
            <person name="Wilamowska K."/>
            <person name="Weinberg Z."/>
            <person name="Ruzzo W.L."/>
            <person name="Wloga D."/>
            <person name="Gaertig J."/>
            <person name="Frankel J."/>
            <person name="Tsao C.-C."/>
            <person name="Gorovsky M.A."/>
            <person name="Keeling P.J."/>
            <person name="Waller R.F."/>
            <person name="Patron N.J."/>
            <person name="Cherry J.M."/>
            <person name="Stover N.A."/>
            <person name="Krieger C.J."/>
            <person name="del Toro C."/>
            <person name="Ryder H.F."/>
            <person name="Williamson S.C."/>
            <person name="Barbeau R.A."/>
            <person name="Hamilton E.P."/>
            <person name="Orias E."/>
        </authorList>
    </citation>
    <scope>NUCLEOTIDE SEQUENCE [LARGE SCALE GENOMIC DNA]</scope>
    <source>
        <strain evidence="8">SB210</strain>
    </source>
</reference>
<dbReference type="eggNOG" id="KOG2314">
    <property type="taxonomic scope" value="Eukaryota"/>
</dbReference>
<dbReference type="InterPro" id="IPR011400">
    <property type="entry name" value="EIF3B"/>
</dbReference>
<dbReference type="RefSeq" id="XP_001033223.2">
    <property type="nucleotide sequence ID" value="XM_001033223.2"/>
</dbReference>
<dbReference type="PROSITE" id="PS50102">
    <property type="entry name" value="RRM"/>
    <property type="match status" value="1"/>
</dbReference>
<dbReference type="GeneID" id="7827937"/>
<evidence type="ECO:0000313" key="7">
    <source>
        <dbReference type="EMBL" id="EAR85560.2"/>
    </source>
</evidence>
<evidence type="ECO:0000256" key="5">
    <source>
        <dbReference type="PROSITE-ProRule" id="PRU00176"/>
    </source>
</evidence>
<feature type="domain" description="RRM" evidence="6">
    <location>
        <begin position="51"/>
        <end position="134"/>
    </location>
</feature>
<evidence type="ECO:0000256" key="4">
    <source>
        <dbReference type="ARBA" id="ARBA00022917"/>
    </source>
</evidence>
<dbReference type="AlphaFoldDB" id="I7M6P0"/>
<keyword evidence="3 5" id="KW-0694">RNA-binding</keyword>
<name>I7M6P0_TETTS</name>
<evidence type="ECO:0000256" key="3">
    <source>
        <dbReference type="ARBA" id="ARBA00022884"/>
    </source>
</evidence>
<dbReference type="EMBL" id="GG662665">
    <property type="protein sequence ID" value="EAR85560.2"/>
    <property type="molecule type" value="Genomic_DNA"/>
</dbReference>
<accession>I7M6P0</accession>
<dbReference type="Proteomes" id="UP000009168">
    <property type="component" value="Unassembled WGS sequence"/>
</dbReference>
<evidence type="ECO:0000256" key="2">
    <source>
        <dbReference type="ARBA" id="ARBA00022540"/>
    </source>
</evidence>
<dbReference type="GO" id="GO:0031369">
    <property type="term" value="F:translation initiation factor binding"/>
    <property type="evidence" value="ECO:0007669"/>
    <property type="project" value="InterPro"/>
</dbReference>
<dbReference type="InParanoid" id="I7M6P0"/>
<dbReference type="KEGG" id="tet:TTHERM_00443100"/>
<dbReference type="STRING" id="312017.I7M6P0"/>
<evidence type="ECO:0000313" key="8">
    <source>
        <dbReference type="Proteomes" id="UP000009168"/>
    </source>
</evidence>
<keyword evidence="4" id="KW-0648">Protein biosynthesis</keyword>
<dbReference type="FunCoup" id="I7M6P0">
    <property type="interactions" value="832"/>
</dbReference>
<evidence type="ECO:0000256" key="1">
    <source>
        <dbReference type="ARBA" id="ARBA00022490"/>
    </source>
</evidence>
<dbReference type="GO" id="GO:0003723">
    <property type="term" value="F:RNA binding"/>
    <property type="evidence" value="ECO:0007669"/>
    <property type="project" value="UniProtKB-UniRule"/>
</dbReference>
<dbReference type="OMA" id="LWGGPQF"/>
<dbReference type="PANTHER" id="PTHR14068">
    <property type="entry name" value="EUKARYOTIC TRANSLATION INITIATION FACTOR 3 EIF3 -RELATED"/>
    <property type="match status" value="1"/>
</dbReference>
<dbReference type="InterPro" id="IPR015943">
    <property type="entry name" value="WD40/YVTN_repeat-like_dom_sf"/>
</dbReference>
<proteinExistence type="predicted"/>
<dbReference type="SUPFAM" id="SSF82171">
    <property type="entry name" value="DPP6 N-terminal domain-like"/>
    <property type="match status" value="1"/>
</dbReference>